<dbReference type="CDD" id="cd13220">
    <property type="entry name" value="PH-GRAM_GRAMDC"/>
    <property type="match status" value="1"/>
</dbReference>
<evidence type="ECO:0000313" key="2">
    <source>
        <dbReference type="EMBL" id="RKP27831.1"/>
    </source>
</evidence>
<evidence type="ECO:0000259" key="1">
    <source>
        <dbReference type="SMART" id="SM00568"/>
    </source>
</evidence>
<feature type="non-terminal residue" evidence="2">
    <location>
        <position position="1"/>
    </location>
</feature>
<dbReference type="PANTHER" id="PTHR23319:SF4">
    <property type="entry name" value="GRAM DOMAIN CONTAINING 1B, ISOFORM E"/>
    <property type="match status" value="1"/>
</dbReference>
<dbReference type="Gene3D" id="2.30.29.30">
    <property type="entry name" value="Pleckstrin-homology domain (PH domain)/Phosphotyrosine-binding domain (PTB)"/>
    <property type="match status" value="1"/>
</dbReference>
<dbReference type="GO" id="GO:0032541">
    <property type="term" value="C:cortical endoplasmic reticulum"/>
    <property type="evidence" value="ECO:0007669"/>
    <property type="project" value="TreeGrafter"/>
</dbReference>
<proteinExistence type="predicted"/>
<dbReference type="AlphaFoldDB" id="A0A4P9Z7F4"/>
<dbReference type="InterPro" id="IPR011993">
    <property type="entry name" value="PH-like_dom_sf"/>
</dbReference>
<keyword evidence="3" id="KW-1185">Reference proteome</keyword>
<dbReference type="Pfam" id="PF02893">
    <property type="entry name" value="GRAM"/>
    <property type="match status" value="1"/>
</dbReference>
<feature type="non-terminal residue" evidence="2">
    <location>
        <position position="110"/>
    </location>
</feature>
<organism evidence="2 3">
    <name type="scientific">Syncephalis pseudoplumigaleata</name>
    <dbReference type="NCBI Taxonomy" id="1712513"/>
    <lineage>
        <taxon>Eukaryota</taxon>
        <taxon>Fungi</taxon>
        <taxon>Fungi incertae sedis</taxon>
        <taxon>Zoopagomycota</taxon>
        <taxon>Zoopagomycotina</taxon>
        <taxon>Zoopagomycetes</taxon>
        <taxon>Zoopagales</taxon>
        <taxon>Piptocephalidaceae</taxon>
        <taxon>Syncephalis</taxon>
    </lineage>
</organism>
<dbReference type="Proteomes" id="UP000278143">
    <property type="component" value="Unassembled WGS sequence"/>
</dbReference>
<dbReference type="GO" id="GO:0032934">
    <property type="term" value="F:sterol binding"/>
    <property type="evidence" value="ECO:0007669"/>
    <property type="project" value="TreeGrafter"/>
</dbReference>
<dbReference type="InterPro" id="IPR051482">
    <property type="entry name" value="Cholesterol_transport"/>
</dbReference>
<gene>
    <name evidence="2" type="ORF">SYNPS1DRAFT_1680</name>
</gene>
<accession>A0A4P9Z7F4</accession>
<dbReference type="GO" id="GO:0120015">
    <property type="term" value="F:sterol transfer activity"/>
    <property type="evidence" value="ECO:0007669"/>
    <property type="project" value="TreeGrafter"/>
</dbReference>
<dbReference type="PANTHER" id="PTHR23319">
    <property type="entry name" value="GRAM DOMAIN CONTAINING 1B, ISOFORM E"/>
    <property type="match status" value="1"/>
</dbReference>
<dbReference type="EMBL" id="KZ989146">
    <property type="protein sequence ID" value="RKP27831.1"/>
    <property type="molecule type" value="Genomic_DNA"/>
</dbReference>
<dbReference type="GO" id="GO:0005789">
    <property type="term" value="C:endoplasmic reticulum membrane"/>
    <property type="evidence" value="ECO:0007669"/>
    <property type="project" value="TreeGrafter"/>
</dbReference>
<protein>
    <submittedName>
        <fullName evidence="2">GRAM domain-containing protein</fullName>
    </submittedName>
</protein>
<dbReference type="SMART" id="SM00568">
    <property type="entry name" value="GRAM"/>
    <property type="match status" value="1"/>
</dbReference>
<reference evidence="3" key="1">
    <citation type="journal article" date="2018" name="Nat. Microbiol.">
        <title>Leveraging single-cell genomics to expand the fungal tree of life.</title>
        <authorList>
            <person name="Ahrendt S.R."/>
            <person name="Quandt C.A."/>
            <person name="Ciobanu D."/>
            <person name="Clum A."/>
            <person name="Salamov A."/>
            <person name="Andreopoulos B."/>
            <person name="Cheng J.F."/>
            <person name="Woyke T."/>
            <person name="Pelin A."/>
            <person name="Henrissat B."/>
            <person name="Reynolds N.K."/>
            <person name="Benny G.L."/>
            <person name="Smith M.E."/>
            <person name="James T.Y."/>
            <person name="Grigoriev I.V."/>
        </authorList>
    </citation>
    <scope>NUCLEOTIDE SEQUENCE [LARGE SCALE GENOMIC DNA]</scope>
    <source>
        <strain evidence="3">Benny S71-1</strain>
    </source>
</reference>
<name>A0A4P9Z7F4_9FUNG</name>
<feature type="domain" description="GRAM" evidence="1">
    <location>
        <begin position="5"/>
        <end position="72"/>
    </location>
</feature>
<dbReference type="InterPro" id="IPR004182">
    <property type="entry name" value="GRAM"/>
</dbReference>
<dbReference type="OrthoDB" id="2162691at2759"/>
<sequence>RKRNLDFHALFPAIPVGEILVDDYNCAMQKEILVQGRLYISERNVCFYANIFGWVTNLVIPFSELLAVEKRNTAFVIPNAIQLASTQGRYFFTSFLFRDSAYTNLVDTWK</sequence>
<dbReference type="GO" id="GO:0140268">
    <property type="term" value="C:endoplasmic reticulum-plasma membrane contact site"/>
    <property type="evidence" value="ECO:0007669"/>
    <property type="project" value="TreeGrafter"/>
</dbReference>
<dbReference type="GO" id="GO:0005739">
    <property type="term" value="C:mitochondrion"/>
    <property type="evidence" value="ECO:0007669"/>
    <property type="project" value="TreeGrafter"/>
</dbReference>
<dbReference type="GO" id="GO:0005886">
    <property type="term" value="C:plasma membrane"/>
    <property type="evidence" value="ECO:0007669"/>
    <property type="project" value="TreeGrafter"/>
</dbReference>
<dbReference type="GO" id="GO:0032366">
    <property type="term" value="P:intracellular sterol transport"/>
    <property type="evidence" value="ECO:0007669"/>
    <property type="project" value="TreeGrafter"/>
</dbReference>
<evidence type="ECO:0000313" key="3">
    <source>
        <dbReference type="Proteomes" id="UP000278143"/>
    </source>
</evidence>